<reference evidence="3 4" key="1">
    <citation type="submission" date="2020-02" db="EMBL/GenBank/DDBJ databases">
        <title>complete genome sequence of Rhodobacteraceae bacterium.</title>
        <authorList>
            <person name="Park J."/>
            <person name="Kim Y.-S."/>
            <person name="Kim K.-H."/>
        </authorList>
    </citation>
    <scope>NUCLEOTIDE SEQUENCE [LARGE SCALE GENOMIC DNA]</scope>
    <source>
        <strain evidence="3 4">RR4-56</strain>
    </source>
</reference>
<protein>
    <recommendedName>
        <fullName evidence="2">Peptidoglycan binding-like domain-containing protein</fullName>
    </recommendedName>
</protein>
<proteinExistence type="predicted"/>
<feature type="compositionally biased region" description="Basic and acidic residues" evidence="1">
    <location>
        <begin position="52"/>
        <end position="79"/>
    </location>
</feature>
<dbReference type="InterPro" id="IPR036366">
    <property type="entry name" value="PGBDSf"/>
</dbReference>
<dbReference type="KEGG" id="hdh:G5B40_06740"/>
<name>A0A7L5BZ63_9RHOB</name>
<keyword evidence="4" id="KW-1185">Reference proteome</keyword>
<dbReference type="EMBL" id="CP049056">
    <property type="protein sequence ID" value="QIE55174.1"/>
    <property type="molecule type" value="Genomic_DNA"/>
</dbReference>
<dbReference type="InterPro" id="IPR002477">
    <property type="entry name" value="Peptidoglycan-bd-like"/>
</dbReference>
<evidence type="ECO:0000313" key="4">
    <source>
        <dbReference type="Proteomes" id="UP000503336"/>
    </source>
</evidence>
<dbReference type="Gene3D" id="1.10.101.10">
    <property type="entry name" value="PGBD-like superfamily/PGBD"/>
    <property type="match status" value="1"/>
</dbReference>
<dbReference type="InterPro" id="IPR036365">
    <property type="entry name" value="PGBD-like_sf"/>
</dbReference>
<dbReference type="Pfam" id="PF01471">
    <property type="entry name" value="PG_binding_1"/>
    <property type="match status" value="1"/>
</dbReference>
<accession>A0A7L5BZ63</accession>
<dbReference type="RefSeq" id="WP_165096646.1">
    <property type="nucleotide sequence ID" value="NZ_CP049056.1"/>
</dbReference>
<sequence length="375" mass="43382">MPDERERKQGALGRRLAIALIAALSFCASPEGLARLELAPDRAEAAMQGGGDRAERRGERRQRAGRDERRSRKEGRAERGGNAGRNADRAERRRGRGDANMERERRRNRQARDRAAQNTVPGRGDQRVERDRRSNRLARDRAARERIPGRGDQRVERDRRGPDARGRGGNGRDARNHPPGRRHAHRGDRHRHWRGDRGHRRGRYWRGRGWRPPHYRAPYYRRPHPYWGDYYYSPFWGWYFTAPLAAATLVYVATPPADEVCEPVFLYGERHLDCGGVLYRPTSYRDEIVYEILPESRDEARPSRPGVTMMLTSPRMRGEDIRELQYSLRSRGYLPGPADGVFGPATERAVREFQRNRGLRPTGRVDAETARQLEL</sequence>
<feature type="region of interest" description="Disordered" evidence="1">
    <location>
        <begin position="43"/>
        <end position="197"/>
    </location>
</feature>
<gene>
    <name evidence="3" type="ORF">G5B40_06740</name>
</gene>
<evidence type="ECO:0000259" key="2">
    <source>
        <dbReference type="Pfam" id="PF01471"/>
    </source>
</evidence>
<feature type="domain" description="Peptidoglycan binding-like" evidence="2">
    <location>
        <begin position="317"/>
        <end position="373"/>
    </location>
</feature>
<dbReference type="AlphaFoldDB" id="A0A7L5BZ63"/>
<feature type="compositionally biased region" description="Basic residues" evidence="1">
    <location>
        <begin position="178"/>
        <end position="197"/>
    </location>
</feature>
<feature type="compositionally biased region" description="Basic and acidic residues" evidence="1">
    <location>
        <begin position="86"/>
        <end position="115"/>
    </location>
</feature>
<feature type="compositionally biased region" description="Basic and acidic residues" evidence="1">
    <location>
        <begin position="124"/>
        <end position="176"/>
    </location>
</feature>
<evidence type="ECO:0000256" key="1">
    <source>
        <dbReference type="SAM" id="MobiDB-lite"/>
    </source>
</evidence>
<dbReference type="SUPFAM" id="SSF47090">
    <property type="entry name" value="PGBD-like"/>
    <property type="match status" value="1"/>
</dbReference>
<evidence type="ECO:0000313" key="3">
    <source>
        <dbReference type="EMBL" id="QIE55174.1"/>
    </source>
</evidence>
<dbReference type="Proteomes" id="UP000503336">
    <property type="component" value="Chromosome"/>
</dbReference>
<organism evidence="3 4">
    <name type="scientific">Pikeienuella piscinae</name>
    <dbReference type="NCBI Taxonomy" id="2748098"/>
    <lineage>
        <taxon>Bacteria</taxon>
        <taxon>Pseudomonadati</taxon>
        <taxon>Pseudomonadota</taxon>
        <taxon>Alphaproteobacteria</taxon>
        <taxon>Rhodobacterales</taxon>
        <taxon>Paracoccaceae</taxon>
        <taxon>Pikeienuella</taxon>
    </lineage>
</organism>